<evidence type="ECO:0000313" key="3">
    <source>
        <dbReference type="Proteomes" id="UP000199200"/>
    </source>
</evidence>
<dbReference type="Proteomes" id="UP000199200">
    <property type="component" value="Unassembled WGS sequence"/>
</dbReference>
<keyword evidence="1" id="KW-0812">Transmembrane</keyword>
<gene>
    <name evidence="2" type="ORF">SAMN04488127_2542</name>
</gene>
<feature type="transmembrane region" description="Helical" evidence="1">
    <location>
        <begin position="67"/>
        <end position="89"/>
    </location>
</feature>
<protein>
    <recommendedName>
        <fullName evidence="4">DUF4260 domain-containing protein</fullName>
    </recommendedName>
</protein>
<evidence type="ECO:0000256" key="1">
    <source>
        <dbReference type="SAM" id="Phobius"/>
    </source>
</evidence>
<keyword evidence="1" id="KW-1133">Transmembrane helix</keyword>
<dbReference type="RefSeq" id="WP_092054915.1">
    <property type="nucleotide sequence ID" value="NZ_FNZF01000005.1"/>
</dbReference>
<organism evidence="2 3">
    <name type="scientific">Bhargavaea ginsengi</name>
    <dbReference type="NCBI Taxonomy" id="426757"/>
    <lineage>
        <taxon>Bacteria</taxon>
        <taxon>Bacillati</taxon>
        <taxon>Bacillota</taxon>
        <taxon>Bacilli</taxon>
        <taxon>Bacillales</taxon>
        <taxon>Caryophanaceae</taxon>
        <taxon>Bhargavaea</taxon>
    </lineage>
</organism>
<dbReference type="STRING" id="426757.SAMN04488127_2542"/>
<reference evidence="3" key="1">
    <citation type="submission" date="2016-10" db="EMBL/GenBank/DDBJ databases">
        <authorList>
            <person name="Varghese N."/>
            <person name="Submissions S."/>
        </authorList>
    </citation>
    <scope>NUCLEOTIDE SEQUENCE [LARGE SCALE GENOMIC DNA]</scope>
    <source>
        <strain evidence="3">CGMCC 1.6763</strain>
    </source>
</reference>
<dbReference type="InterPro" id="IPR025356">
    <property type="entry name" value="DUF4260"/>
</dbReference>
<dbReference type="EMBL" id="FNZF01000005">
    <property type="protein sequence ID" value="SEJ70049.1"/>
    <property type="molecule type" value="Genomic_DNA"/>
</dbReference>
<evidence type="ECO:0008006" key="4">
    <source>
        <dbReference type="Google" id="ProtNLM"/>
    </source>
</evidence>
<proteinExistence type="predicted"/>
<keyword evidence="3" id="KW-1185">Reference proteome</keyword>
<feature type="transmembrane region" description="Helical" evidence="1">
    <location>
        <begin position="5"/>
        <end position="22"/>
    </location>
</feature>
<dbReference type="Pfam" id="PF14079">
    <property type="entry name" value="DUF4260"/>
    <property type="match status" value="1"/>
</dbReference>
<dbReference type="AlphaFoldDB" id="A0A1H7AWT2"/>
<feature type="transmembrane region" description="Helical" evidence="1">
    <location>
        <begin position="28"/>
        <end position="47"/>
    </location>
</feature>
<dbReference type="OrthoDB" id="9813911at2"/>
<name>A0A1H7AWT2_9BACL</name>
<keyword evidence="1" id="KW-0472">Membrane</keyword>
<evidence type="ECO:0000313" key="2">
    <source>
        <dbReference type="EMBL" id="SEJ70049.1"/>
    </source>
</evidence>
<sequence length="115" mass="12991">MVRILLHLEGLAILLFALYLYASHSLSWPMFFILLFAPDLAALGYLVDLKTGAKMYNYFHTTSIPIVLIIAGLVFNSGFILAIGLIWLAHIGMDRMLGYGLKYPTRFKDTHLSRV</sequence>
<accession>A0A1H7AWT2</accession>